<comment type="caution">
    <text evidence="1">The sequence shown here is derived from an EMBL/GenBank/DDBJ whole genome shotgun (WGS) entry which is preliminary data.</text>
</comment>
<dbReference type="Proteomes" id="UP000218332">
    <property type="component" value="Unassembled WGS sequence"/>
</dbReference>
<dbReference type="InterPro" id="IPR011047">
    <property type="entry name" value="Quinoprotein_ADH-like_sf"/>
</dbReference>
<evidence type="ECO:0000313" key="2">
    <source>
        <dbReference type="Proteomes" id="UP000218332"/>
    </source>
</evidence>
<gene>
    <name evidence="1" type="ORF">CF392_15255</name>
</gene>
<dbReference type="AlphaFoldDB" id="A0A2A2I0T2"/>
<accession>A0A2A2I0T2</accession>
<sequence length="246" mass="28505">MRIVAAPMESGVDDEVFGSRALDTRLDEYANLYFQYSEEEVGLWRRRAFSDDECIEVLTNNDTNDTVVNDAASGEEIIHFDGKKHDGSRFGLGGDWLFVKPVSKDDDNNTLVVNWRTKETHVLEGLCEVKIVTPEILVTSFFDWDTWHRELVARDRTTLEIIWSEPNQFEFYYPLPERDRFFRASNKLGRIEIVEAATGKVVHREDVKISMTPQWIGDQLCFRSNQSLAFFDPSRFELRIVTPDVP</sequence>
<name>A0A2A2I0T2_9GAMM</name>
<feature type="non-terminal residue" evidence="1">
    <location>
        <position position="246"/>
    </location>
</feature>
<organism evidence="1 2">
    <name type="scientific">Tamilnaduibacter salinus</name>
    <dbReference type="NCBI Taxonomy" id="1484056"/>
    <lineage>
        <taxon>Bacteria</taxon>
        <taxon>Pseudomonadati</taxon>
        <taxon>Pseudomonadota</taxon>
        <taxon>Gammaproteobacteria</taxon>
        <taxon>Pseudomonadales</taxon>
        <taxon>Marinobacteraceae</taxon>
        <taxon>Tamilnaduibacter</taxon>
    </lineage>
</organism>
<keyword evidence="2" id="KW-1185">Reference proteome</keyword>
<dbReference type="SUPFAM" id="SSF50998">
    <property type="entry name" value="Quinoprotein alcohol dehydrogenase-like"/>
    <property type="match status" value="1"/>
</dbReference>
<protein>
    <submittedName>
        <fullName evidence="1">Uncharacterized protein</fullName>
    </submittedName>
</protein>
<evidence type="ECO:0000313" key="1">
    <source>
        <dbReference type="EMBL" id="PAV24623.1"/>
    </source>
</evidence>
<reference evidence="1 2" key="1">
    <citation type="submission" date="2017-07" db="EMBL/GenBank/DDBJ databases">
        <title>Tamlnaduibacter salinus (Mi-7) genome sequencing.</title>
        <authorList>
            <person name="Verma A."/>
            <person name="Krishnamurthi S."/>
        </authorList>
    </citation>
    <scope>NUCLEOTIDE SEQUENCE [LARGE SCALE GENOMIC DNA]</scope>
    <source>
        <strain evidence="1 2">Mi-7</strain>
    </source>
</reference>
<dbReference type="RefSeq" id="WP_143595712.1">
    <property type="nucleotide sequence ID" value="NZ_NMPM01000124.1"/>
</dbReference>
<proteinExistence type="predicted"/>
<dbReference type="EMBL" id="NMPM01000124">
    <property type="protein sequence ID" value="PAV24623.1"/>
    <property type="molecule type" value="Genomic_DNA"/>
</dbReference>